<dbReference type="PROSITE" id="PS00211">
    <property type="entry name" value="ABC_TRANSPORTER_1"/>
    <property type="match status" value="1"/>
</dbReference>
<dbReference type="InterPro" id="IPR015854">
    <property type="entry name" value="ABC_transpr_LolD-like"/>
</dbReference>
<evidence type="ECO:0000313" key="4">
    <source>
        <dbReference type="EMBL" id="NYG54400.1"/>
    </source>
</evidence>
<organism evidence="4 5">
    <name type="scientific">Nocardioides perillae</name>
    <dbReference type="NCBI Taxonomy" id="1119534"/>
    <lineage>
        <taxon>Bacteria</taxon>
        <taxon>Bacillati</taxon>
        <taxon>Actinomycetota</taxon>
        <taxon>Actinomycetes</taxon>
        <taxon>Propionibacteriales</taxon>
        <taxon>Nocardioidaceae</taxon>
        <taxon>Nocardioides</taxon>
    </lineage>
</organism>
<gene>
    <name evidence="4" type="ORF">BJ989_000704</name>
</gene>
<dbReference type="AlphaFoldDB" id="A0A7Y9RQE5"/>
<dbReference type="Gene3D" id="3.40.50.300">
    <property type="entry name" value="P-loop containing nucleotide triphosphate hydrolases"/>
    <property type="match status" value="1"/>
</dbReference>
<keyword evidence="2 4" id="KW-0067">ATP-binding</keyword>
<dbReference type="GO" id="GO:0005524">
    <property type="term" value="F:ATP binding"/>
    <property type="evidence" value="ECO:0007669"/>
    <property type="project" value="UniProtKB-KW"/>
</dbReference>
<evidence type="ECO:0000256" key="1">
    <source>
        <dbReference type="ARBA" id="ARBA00022741"/>
    </source>
</evidence>
<protein>
    <submittedName>
        <fullName evidence="4">Phosphonate transport system ATP-binding protein</fullName>
    </submittedName>
</protein>
<dbReference type="PANTHER" id="PTHR24220">
    <property type="entry name" value="IMPORT ATP-BINDING PROTEIN"/>
    <property type="match status" value="1"/>
</dbReference>
<dbReference type="Proteomes" id="UP000544110">
    <property type="component" value="Unassembled WGS sequence"/>
</dbReference>
<dbReference type="InterPro" id="IPR017871">
    <property type="entry name" value="ABC_transporter-like_CS"/>
</dbReference>
<dbReference type="GO" id="GO:0005886">
    <property type="term" value="C:plasma membrane"/>
    <property type="evidence" value="ECO:0007669"/>
    <property type="project" value="TreeGrafter"/>
</dbReference>
<evidence type="ECO:0000259" key="3">
    <source>
        <dbReference type="PROSITE" id="PS50893"/>
    </source>
</evidence>
<dbReference type="EMBL" id="JACCAC010000001">
    <property type="protein sequence ID" value="NYG54400.1"/>
    <property type="molecule type" value="Genomic_DNA"/>
</dbReference>
<evidence type="ECO:0000313" key="5">
    <source>
        <dbReference type="Proteomes" id="UP000544110"/>
    </source>
</evidence>
<evidence type="ECO:0000256" key="2">
    <source>
        <dbReference type="ARBA" id="ARBA00022840"/>
    </source>
</evidence>
<dbReference type="InterPro" id="IPR027417">
    <property type="entry name" value="P-loop_NTPase"/>
</dbReference>
<reference evidence="4 5" key="1">
    <citation type="submission" date="2020-07" db="EMBL/GenBank/DDBJ databases">
        <title>Sequencing the genomes of 1000 actinobacteria strains.</title>
        <authorList>
            <person name="Klenk H.-P."/>
        </authorList>
    </citation>
    <scope>NUCLEOTIDE SEQUENCE [LARGE SCALE GENOMIC DNA]</scope>
    <source>
        <strain evidence="4 5">DSM 24552</strain>
    </source>
</reference>
<dbReference type="InterPro" id="IPR003593">
    <property type="entry name" value="AAA+_ATPase"/>
</dbReference>
<feature type="domain" description="ABC transporter" evidence="3">
    <location>
        <begin position="11"/>
        <end position="251"/>
    </location>
</feature>
<comment type="caution">
    <text evidence="4">The sequence shown here is derived from an EMBL/GenBank/DDBJ whole genome shotgun (WGS) entry which is preliminary data.</text>
</comment>
<name>A0A7Y9RQE5_9ACTN</name>
<dbReference type="Pfam" id="PF00005">
    <property type="entry name" value="ABC_tran"/>
    <property type="match status" value="1"/>
</dbReference>
<keyword evidence="5" id="KW-1185">Reference proteome</keyword>
<dbReference type="GO" id="GO:0016887">
    <property type="term" value="F:ATP hydrolysis activity"/>
    <property type="evidence" value="ECO:0007669"/>
    <property type="project" value="InterPro"/>
</dbReference>
<dbReference type="SUPFAM" id="SSF52540">
    <property type="entry name" value="P-loop containing nucleoside triphosphate hydrolases"/>
    <property type="match status" value="1"/>
</dbReference>
<dbReference type="InterPro" id="IPR003439">
    <property type="entry name" value="ABC_transporter-like_ATP-bd"/>
</dbReference>
<accession>A0A7Y9RQE5</accession>
<dbReference type="SMART" id="SM00382">
    <property type="entry name" value="AAA"/>
    <property type="match status" value="1"/>
</dbReference>
<dbReference type="RefSeq" id="WP_218848709.1">
    <property type="nucleotide sequence ID" value="NZ_JACCAC010000001.1"/>
</dbReference>
<dbReference type="GO" id="GO:0022857">
    <property type="term" value="F:transmembrane transporter activity"/>
    <property type="evidence" value="ECO:0007669"/>
    <property type="project" value="TreeGrafter"/>
</dbReference>
<sequence>MNEPPAAPAVFELRGTVVAYGAHRALDGVDLVVRPGERVALLGPSGSGKSTLLSVLSGAAVPDDGAALLFGEDLAAVGHRRRRTLCAQVGALSQELDLVEQVRVLHNVNAGRLGRWPLRTALSALLTARADDEARRVLEQVGLPWAVHARTEQLSGGERQRVAVARLLVQGAAAVVADEPASSLDPTTARDVLALLPSSASTGTTVVSLHQPELARRTFTRALGLRRGRVVLDLPADELRDHHLDELYARA</sequence>
<proteinExistence type="predicted"/>
<dbReference type="PROSITE" id="PS50893">
    <property type="entry name" value="ABC_TRANSPORTER_2"/>
    <property type="match status" value="1"/>
</dbReference>
<keyword evidence="1" id="KW-0547">Nucleotide-binding</keyword>